<sequence length="133" mass="14971">MLDIRDMSEKDKVFCFVEGLKSWAKTKFQDLTSAYAAAERLFALTSDSQDVMRHQSSSPGRNRDSRSISPKDAGEGNVSVETTGLTNETQRTHDEGRIIEAHPSTLSVVSYVRGHIWQENAQIKLTSMHFRPL</sequence>
<gene>
    <name evidence="2" type="ORF">E6C27_scaffold24G001950</name>
</gene>
<keyword evidence="2" id="KW-0695">RNA-directed DNA polymerase</keyword>
<feature type="compositionally biased region" description="Basic and acidic residues" evidence="1">
    <location>
        <begin position="90"/>
        <end position="99"/>
    </location>
</feature>
<accession>A0A5A7UHI6</accession>
<dbReference type="EMBL" id="SSTE01008830">
    <property type="protein sequence ID" value="KAA0054438.1"/>
    <property type="molecule type" value="Genomic_DNA"/>
</dbReference>
<reference evidence="2 3" key="1">
    <citation type="submission" date="2019-08" db="EMBL/GenBank/DDBJ databases">
        <title>Draft genome sequences of two oriental melons (Cucumis melo L. var makuwa).</title>
        <authorList>
            <person name="Kwon S.-Y."/>
        </authorList>
    </citation>
    <scope>NUCLEOTIDE SEQUENCE [LARGE SCALE GENOMIC DNA]</scope>
    <source>
        <strain evidence="3">cv. SW 3</strain>
        <tissue evidence="2">Leaf</tissue>
    </source>
</reference>
<keyword evidence="2" id="KW-0808">Transferase</keyword>
<keyword evidence="2" id="KW-0548">Nucleotidyltransferase</keyword>
<feature type="region of interest" description="Disordered" evidence="1">
    <location>
        <begin position="48"/>
        <end position="99"/>
    </location>
</feature>
<name>A0A5A7UHI6_CUCMM</name>
<organism evidence="2 3">
    <name type="scientific">Cucumis melo var. makuwa</name>
    <name type="common">Oriental melon</name>
    <dbReference type="NCBI Taxonomy" id="1194695"/>
    <lineage>
        <taxon>Eukaryota</taxon>
        <taxon>Viridiplantae</taxon>
        <taxon>Streptophyta</taxon>
        <taxon>Embryophyta</taxon>
        <taxon>Tracheophyta</taxon>
        <taxon>Spermatophyta</taxon>
        <taxon>Magnoliopsida</taxon>
        <taxon>eudicotyledons</taxon>
        <taxon>Gunneridae</taxon>
        <taxon>Pentapetalae</taxon>
        <taxon>rosids</taxon>
        <taxon>fabids</taxon>
        <taxon>Cucurbitales</taxon>
        <taxon>Cucurbitaceae</taxon>
        <taxon>Benincaseae</taxon>
        <taxon>Cucumis</taxon>
    </lineage>
</organism>
<protein>
    <submittedName>
        <fullName evidence="2">Reverse transcriptase</fullName>
    </submittedName>
</protein>
<comment type="caution">
    <text evidence="2">The sequence shown here is derived from an EMBL/GenBank/DDBJ whole genome shotgun (WGS) entry which is preliminary data.</text>
</comment>
<dbReference type="Proteomes" id="UP000321393">
    <property type="component" value="Unassembled WGS sequence"/>
</dbReference>
<feature type="compositionally biased region" description="Polar residues" evidence="1">
    <location>
        <begin position="79"/>
        <end position="89"/>
    </location>
</feature>
<dbReference type="OrthoDB" id="1939000at2759"/>
<dbReference type="GO" id="GO:0003964">
    <property type="term" value="F:RNA-directed DNA polymerase activity"/>
    <property type="evidence" value="ECO:0007669"/>
    <property type="project" value="UniProtKB-KW"/>
</dbReference>
<dbReference type="AlphaFoldDB" id="A0A5A7UHI6"/>
<evidence type="ECO:0000256" key="1">
    <source>
        <dbReference type="SAM" id="MobiDB-lite"/>
    </source>
</evidence>
<feature type="compositionally biased region" description="Polar residues" evidence="1">
    <location>
        <begin position="48"/>
        <end position="60"/>
    </location>
</feature>
<evidence type="ECO:0000313" key="3">
    <source>
        <dbReference type="Proteomes" id="UP000321393"/>
    </source>
</evidence>
<proteinExistence type="predicted"/>
<evidence type="ECO:0000313" key="2">
    <source>
        <dbReference type="EMBL" id="KAA0054438.1"/>
    </source>
</evidence>